<dbReference type="OrthoDB" id="9777975at2"/>
<evidence type="ECO:0000256" key="1">
    <source>
        <dbReference type="ARBA" id="ARBA00022801"/>
    </source>
</evidence>
<dbReference type="Pfam" id="PF20434">
    <property type="entry name" value="BD-FAE"/>
    <property type="match status" value="1"/>
</dbReference>
<protein>
    <submittedName>
        <fullName evidence="3">Alpha/beta hydrolase</fullName>
    </submittedName>
</protein>
<feature type="domain" description="BD-FAE-like" evidence="2">
    <location>
        <begin position="50"/>
        <end position="242"/>
    </location>
</feature>
<proteinExistence type="predicted"/>
<evidence type="ECO:0000313" key="4">
    <source>
        <dbReference type="Proteomes" id="UP000270185"/>
    </source>
</evidence>
<dbReference type="SUPFAM" id="SSF53474">
    <property type="entry name" value="alpha/beta-Hydrolases"/>
    <property type="match status" value="1"/>
</dbReference>
<name>A0A3G8XLT0_9FLAO</name>
<dbReference type="InterPro" id="IPR050300">
    <property type="entry name" value="GDXG_lipolytic_enzyme"/>
</dbReference>
<gene>
    <name evidence="3" type="ORF">EIB73_09995</name>
</gene>
<dbReference type="RefSeq" id="WP_125025007.1">
    <property type="nucleotide sequence ID" value="NZ_CP034159.1"/>
</dbReference>
<dbReference type="AlphaFoldDB" id="A0A3G8XLT0"/>
<dbReference type="Gene3D" id="3.40.50.1820">
    <property type="entry name" value="alpha/beta hydrolase"/>
    <property type="match status" value="1"/>
</dbReference>
<evidence type="ECO:0000259" key="2">
    <source>
        <dbReference type="Pfam" id="PF20434"/>
    </source>
</evidence>
<dbReference type="PANTHER" id="PTHR48081">
    <property type="entry name" value="AB HYDROLASE SUPERFAMILY PROTEIN C4A8.06C"/>
    <property type="match status" value="1"/>
</dbReference>
<evidence type="ECO:0000313" key="3">
    <source>
        <dbReference type="EMBL" id="AZI33493.1"/>
    </source>
</evidence>
<dbReference type="Proteomes" id="UP000270185">
    <property type="component" value="Chromosome"/>
</dbReference>
<organism evidence="3 4">
    <name type="scientific">Kaistella carnis</name>
    <dbReference type="NCBI Taxonomy" id="1241979"/>
    <lineage>
        <taxon>Bacteria</taxon>
        <taxon>Pseudomonadati</taxon>
        <taxon>Bacteroidota</taxon>
        <taxon>Flavobacteriia</taxon>
        <taxon>Flavobacteriales</taxon>
        <taxon>Weeksellaceae</taxon>
        <taxon>Chryseobacterium group</taxon>
        <taxon>Kaistella</taxon>
    </lineage>
</organism>
<sequence>MKKNYIHYQLLLLGAIGFTLASCSTKYRVKVQDDKKIYNLKYGESRQQNMDVFIPASFEKESPTVVIVHGGGWKIGRKEHVRMLQKYLHKNNIPSANINYRLVNKKTTYKEQLEDIGLAIQKINALAEEEGLSKDNYILLGESSGAHISLLYGYKNPDHIKKIISLSGPTDFYTENYTDSFYSKYTSLTIQDVVGVKFDRKNISEEFKKASPLANVSNVPTLLFQGDRDILVNKRQGLALDSILTEKGIPHELIFMKNTGHVPRLFNKKKREEIIFPNILKWIKD</sequence>
<keyword evidence="1 3" id="KW-0378">Hydrolase</keyword>
<reference evidence="4" key="1">
    <citation type="submission" date="2018-11" db="EMBL/GenBank/DDBJ databases">
        <title>Proposal to divide the Flavobacteriaceae and reorganize its genera based on Amino Acid Identity values calculated from whole genome sequences.</title>
        <authorList>
            <person name="Nicholson A.C."/>
            <person name="Gulvik C.A."/>
            <person name="Whitney A.M."/>
            <person name="Humrighouse B.W."/>
            <person name="Bell M."/>
            <person name="Holmes B."/>
            <person name="Steigerwalt A.G."/>
            <person name="Villarma A."/>
            <person name="Sheth M."/>
            <person name="Batra D."/>
            <person name="Pryor J."/>
            <person name="Bernardet J.-F."/>
            <person name="Hugo C."/>
            <person name="Kampfer P."/>
            <person name="Newman J.D."/>
            <person name="McQuiston J.R."/>
        </authorList>
    </citation>
    <scope>NUCLEOTIDE SEQUENCE [LARGE SCALE GENOMIC DNA]</scope>
    <source>
        <strain evidence="4">G0081</strain>
    </source>
</reference>
<dbReference type="KEGG" id="ccas:EIB73_09995"/>
<dbReference type="PROSITE" id="PS51257">
    <property type="entry name" value="PROKAR_LIPOPROTEIN"/>
    <property type="match status" value="1"/>
</dbReference>
<dbReference type="EMBL" id="CP034159">
    <property type="protein sequence ID" value="AZI33493.1"/>
    <property type="molecule type" value="Genomic_DNA"/>
</dbReference>
<dbReference type="InterPro" id="IPR049492">
    <property type="entry name" value="BD-FAE-like_dom"/>
</dbReference>
<dbReference type="InterPro" id="IPR029058">
    <property type="entry name" value="AB_hydrolase_fold"/>
</dbReference>
<dbReference type="GO" id="GO:0016787">
    <property type="term" value="F:hydrolase activity"/>
    <property type="evidence" value="ECO:0007669"/>
    <property type="project" value="UniProtKB-KW"/>
</dbReference>
<accession>A0A3G8XLT0</accession>
<keyword evidence="4" id="KW-1185">Reference proteome</keyword>